<evidence type="ECO:0000313" key="2">
    <source>
        <dbReference type="Proteomes" id="UP000789920"/>
    </source>
</evidence>
<proteinExistence type="predicted"/>
<dbReference type="Proteomes" id="UP000789920">
    <property type="component" value="Unassembled WGS sequence"/>
</dbReference>
<organism evidence="1 2">
    <name type="scientific">Racocetra persica</name>
    <dbReference type="NCBI Taxonomy" id="160502"/>
    <lineage>
        <taxon>Eukaryota</taxon>
        <taxon>Fungi</taxon>
        <taxon>Fungi incertae sedis</taxon>
        <taxon>Mucoromycota</taxon>
        <taxon>Glomeromycotina</taxon>
        <taxon>Glomeromycetes</taxon>
        <taxon>Diversisporales</taxon>
        <taxon>Gigasporaceae</taxon>
        <taxon>Racocetra</taxon>
    </lineage>
</organism>
<accession>A0ACA9SJ13</accession>
<comment type="caution">
    <text evidence="1">The sequence shown here is derived from an EMBL/GenBank/DDBJ whole genome shotgun (WGS) entry which is preliminary data.</text>
</comment>
<gene>
    <name evidence="1" type="ORF">RPERSI_LOCUS31846</name>
</gene>
<feature type="non-terminal residue" evidence="1">
    <location>
        <position position="1"/>
    </location>
</feature>
<feature type="non-terminal residue" evidence="1">
    <location>
        <position position="85"/>
    </location>
</feature>
<protein>
    <submittedName>
        <fullName evidence="1">1943_t:CDS:1</fullName>
    </submittedName>
</protein>
<name>A0ACA9SJ13_9GLOM</name>
<reference evidence="1" key="1">
    <citation type="submission" date="2021-06" db="EMBL/GenBank/DDBJ databases">
        <authorList>
            <person name="Kallberg Y."/>
            <person name="Tangrot J."/>
            <person name="Rosling A."/>
        </authorList>
    </citation>
    <scope>NUCLEOTIDE SEQUENCE</scope>
    <source>
        <strain evidence="1">MA461A</strain>
    </source>
</reference>
<dbReference type="EMBL" id="CAJVQC010130107">
    <property type="protein sequence ID" value="CAG8841373.1"/>
    <property type="molecule type" value="Genomic_DNA"/>
</dbReference>
<keyword evidence="2" id="KW-1185">Reference proteome</keyword>
<sequence length="85" mass="9664">LLEGLKVGSKRMRSSEFSNDLSSEPTKYNYENNFETEELDFEDCSAIKESNKSDENNIHEATVAIESNNVADKFMEVEHVTKVNS</sequence>
<evidence type="ECO:0000313" key="1">
    <source>
        <dbReference type="EMBL" id="CAG8841373.1"/>
    </source>
</evidence>